<comment type="caution">
    <text evidence="2">The sequence shown here is derived from an EMBL/GenBank/DDBJ whole genome shotgun (WGS) entry which is preliminary data.</text>
</comment>
<dbReference type="AlphaFoldDB" id="A0A364L431"/>
<name>A0A364L431_TALAM</name>
<dbReference type="OrthoDB" id="5366531at2759"/>
<dbReference type="GeneID" id="63795790"/>
<accession>A0A364L431</accession>
<feature type="region of interest" description="Disordered" evidence="1">
    <location>
        <begin position="385"/>
        <end position="404"/>
    </location>
</feature>
<dbReference type="Proteomes" id="UP000249363">
    <property type="component" value="Unassembled WGS sequence"/>
</dbReference>
<reference evidence="2 3" key="1">
    <citation type="journal article" date="2017" name="Biotechnol. Biofuels">
        <title>Differential beta-glucosidase expression as a function of carbon source availability in Talaromyces amestolkiae: a genomic and proteomic approach.</title>
        <authorList>
            <person name="de Eugenio L.I."/>
            <person name="Mendez-Liter J.A."/>
            <person name="Nieto-Dominguez M."/>
            <person name="Alonso L."/>
            <person name="Gil-Munoz J."/>
            <person name="Barriuso J."/>
            <person name="Prieto A."/>
            <person name="Martinez M.J."/>
        </authorList>
    </citation>
    <scope>NUCLEOTIDE SEQUENCE [LARGE SCALE GENOMIC DNA]</scope>
    <source>
        <strain evidence="2 3">CIB</strain>
    </source>
</reference>
<sequence length="846" mass="96901">MRPALLRLLKRPSAISLLNDLVSTSSAAAGGIERLDDIRSGKCANCQIRRSHAKLLPYESSSVASSSTETNVRLQVYDIVGLERRKSSNITGRKDDNQYSTGGVLPISLDVDQLEYESSFHTIEINGGRKLVDDPARKDDSELWKDLLRYRKRRYGYQGVLEIWTGIVDRIDDIQLPVEGETADYIWETFVEAGLAEEQLLYDITKYSEKLWSNTEKRWKKLYQTVVGGLFTKGLPEEAVAWHRMLQAIHLTEPNDIVSVLAQAVPCIPQKPPDWSLYSHETITLGNGRGVRAFGEICLATKGHQIYETVIPFLLQKGLALDATYMHDFLVKRGDMPRDSGTLQQILDFATTESNMFSQKVKQRLRKIKSDTLSEAFLNSLAASGETEVSGNGQQQMEADRPKDADDWIKEKTFRDEFGARLFATKALTVDMITNGLQMFGVQAIGPLSLREIALRAEGPKDILEKIQALRKANIIVRDCAFTRLVERLALEHKDIILEDLLHSDQHPDVLEDAAVQESLLCSYLMARDWRLHNLTKAILNEVAKDDMDNIQFRVSLSAKEWSTASDVVDRMYLDAKPLTQQSIDHMFYGVLTPRLPGRLQPYPEDPKIDEVKYAERILKLALRSGTEIDPQYWVELLKRMGMNRHDQWERIQDLCLWLAQNYVVQENSPFLHSLSRSSGVDPDTILAKNRSIIRRIFNPRMQMALIAWGFKSPLWYQNAVHEIPDPVGGGMVLLWTRGLLLLRDLEQLGVPIYPSFVRQACRERLQMLFGELYSVKRWNRTLRDKNPFKISRILNDMLAIHPTLFSQQDRVDLQKLVDRPLQGLAARKMERNYEWLDQWPGSRHR</sequence>
<organism evidence="2 3">
    <name type="scientific">Talaromyces amestolkiae</name>
    <dbReference type="NCBI Taxonomy" id="1196081"/>
    <lineage>
        <taxon>Eukaryota</taxon>
        <taxon>Fungi</taxon>
        <taxon>Dikarya</taxon>
        <taxon>Ascomycota</taxon>
        <taxon>Pezizomycotina</taxon>
        <taxon>Eurotiomycetes</taxon>
        <taxon>Eurotiomycetidae</taxon>
        <taxon>Eurotiales</taxon>
        <taxon>Trichocomaceae</taxon>
        <taxon>Talaromyces</taxon>
        <taxon>Talaromyces sect. Talaromyces</taxon>
    </lineage>
</organism>
<proteinExistence type="predicted"/>
<dbReference type="STRING" id="1196081.A0A364L431"/>
<keyword evidence="3" id="KW-1185">Reference proteome</keyword>
<feature type="compositionally biased region" description="Polar residues" evidence="1">
    <location>
        <begin position="387"/>
        <end position="397"/>
    </location>
</feature>
<dbReference type="EMBL" id="MIKG01000012">
    <property type="protein sequence ID" value="RAO70562.1"/>
    <property type="molecule type" value="Genomic_DNA"/>
</dbReference>
<evidence type="ECO:0008006" key="4">
    <source>
        <dbReference type="Google" id="ProtNLM"/>
    </source>
</evidence>
<evidence type="ECO:0000313" key="2">
    <source>
        <dbReference type="EMBL" id="RAO70562.1"/>
    </source>
</evidence>
<dbReference type="RefSeq" id="XP_040735078.1">
    <property type="nucleotide sequence ID" value="XM_040879175.1"/>
</dbReference>
<evidence type="ECO:0000256" key="1">
    <source>
        <dbReference type="SAM" id="MobiDB-lite"/>
    </source>
</evidence>
<protein>
    <recommendedName>
        <fullName evidence="4">Pentatricopeptide repeat domain-containing protein</fullName>
    </recommendedName>
</protein>
<gene>
    <name evidence="2" type="ORF">BHQ10_006574</name>
</gene>
<evidence type="ECO:0000313" key="3">
    <source>
        <dbReference type="Proteomes" id="UP000249363"/>
    </source>
</evidence>